<dbReference type="OrthoDB" id="241883at2157"/>
<keyword evidence="2" id="KW-1185">Reference proteome</keyword>
<protein>
    <submittedName>
        <fullName evidence="1">Uncharacterized protein</fullName>
    </submittedName>
</protein>
<dbReference type="Proteomes" id="UP000198902">
    <property type="component" value="Unassembled WGS sequence"/>
</dbReference>
<evidence type="ECO:0000313" key="2">
    <source>
        <dbReference type="Proteomes" id="UP000198902"/>
    </source>
</evidence>
<proteinExistence type="predicted"/>
<name>A0A0D6JRX8_9EURY</name>
<dbReference type="AlphaFoldDB" id="A0A0D6JRX8"/>
<gene>
    <name evidence="1" type="ORF">BN996_02076</name>
</gene>
<sequence>MQTDGERRVELWIRPIRDGLGEEHQALIVRLERLADGGVVDDVCVRTWGRNVDVESDVAPTKRDAVVRERLAECRHWARTEGVALPTLDERATVGSGRMGPEHDAVVLPRTLGIVFRGDDIEAVFPHERDEGARTFADWVETAESFLGIDHEHVEV</sequence>
<accession>A0A0D6JRX8</accession>
<reference evidence="2" key="1">
    <citation type="submission" date="2015-03" db="EMBL/GenBank/DDBJ databases">
        <authorList>
            <person name="Urmite Genomes"/>
        </authorList>
    </citation>
    <scope>NUCLEOTIDE SEQUENCE [LARGE SCALE GENOMIC DNA]</scope>
    <source>
        <strain evidence="2">Arc-Hr</strain>
    </source>
</reference>
<organism evidence="1 2">
    <name type="scientific">Haloferax massiliensis</name>
    <dbReference type="NCBI Taxonomy" id="1476858"/>
    <lineage>
        <taxon>Archaea</taxon>
        <taxon>Methanobacteriati</taxon>
        <taxon>Methanobacteriota</taxon>
        <taxon>Stenosarchaea group</taxon>
        <taxon>Halobacteria</taxon>
        <taxon>Halobacteriales</taxon>
        <taxon>Haloferacaceae</taxon>
        <taxon>Haloferax</taxon>
    </lineage>
</organism>
<evidence type="ECO:0000313" key="1">
    <source>
        <dbReference type="EMBL" id="CQR50594.1"/>
    </source>
</evidence>
<dbReference type="EMBL" id="CSTE01000002">
    <property type="protein sequence ID" value="CQR50594.1"/>
    <property type="molecule type" value="Genomic_DNA"/>
</dbReference>
<dbReference type="RefSeq" id="WP_089779908.1">
    <property type="nucleotide sequence ID" value="NZ_CABLRR010000002.1"/>
</dbReference>
<dbReference type="Pfam" id="PF20575">
    <property type="entry name" value="HTH_63"/>
    <property type="match status" value="1"/>
</dbReference>
<dbReference type="InterPro" id="IPR046783">
    <property type="entry name" value="HTH_63"/>
</dbReference>